<proteinExistence type="predicted"/>
<accession>A0A9D4Y9S2</accession>
<dbReference type="AlphaFoldDB" id="A0A9D4Y9S2"/>
<evidence type="ECO:0000256" key="1">
    <source>
        <dbReference type="SAM" id="MobiDB-lite"/>
    </source>
</evidence>
<reference evidence="2 3" key="1">
    <citation type="journal article" date="2022" name="Nat. Genet.">
        <title>Improved pea reference genome and pan-genome highlight genomic features and evolutionary characteristics.</title>
        <authorList>
            <person name="Yang T."/>
            <person name="Liu R."/>
            <person name="Luo Y."/>
            <person name="Hu S."/>
            <person name="Wang D."/>
            <person name="Wang C."/>
            <person name="Pandey M.K."/>
            <person name="Ge S."/>
            <person name="Xu Q."/>
            <person name="Li N."/>
            <person name="Li G."/>
            <person name="Huang Y."/>
            <person name="Saxena R.K."/>
            <person name="Ji Y."/>
            <person name="Li M."/>
            <person name="Yan X."/>
            <person name="He Y."/>
            <person name="Liu Y."/>
            <person name="Wang X."/>
            <person name="Xiang C."/>
            <person name="Varshney R.K."/>
            <person name="Ding H."/>
            <person name="Gao S."/>
            <person name="Zong X."/>
        </authorList>
    </citation>
    <scope>NUCLEOTIDE SEQUENCE [LARGE SCALE GENOMIC DNA]</scope>
    <source>
        <strain evidence="2 3">cv. Zhongwan 6</strain>
    </source>
</reference>
<feature type="compositionally biased region" description="Pro residues" evidence="1">
    <location>
        <begin position="9"/>
        <end position="41"/>
    </location>
</feature>
<organism evidence="2 3">
    <name type="scientific">Pisum sativum</name>
    <name type="common">Garden pea</name>
    <name type="synonym">Lathyrus oleraceus</name>
    <dbReference type="NCBI Taxonomy" id="3888"/>
    <lineage>
        <taxon>Eukaryota</taxon>
        <taxon>Viridiplantae</taxon>
        <taxon>Streptophyta</taxon>
        <taxon>Embryophyta</taxon>
        <taxon>Tracheophyta</taxon>
        <taxon>Spermatophyta</taxon>
        <taxon>Magnoliopsida</taxon>
        <taxon>eudicotyledons</taxon>
        <taxon>Gunneridae</taxon>
        <taxon>Pentapetalae</taxon>
        <taxon>rosids</taxon>
        <taxon>fabids</taxon>
        <taxon>Fabales</taxon>
        <taxon>Fabaceae</taxon>
        <taxon>Papilionoideae</taxon>
        <taxon>50 kb inversion clade</taxon>
        <taxon>NPAAA clade</taxon>
        <taxon>Hologalegina</taxon>
        <taxon>IRL clade</taxon>
        <taxon>Fabeae</taxon>
        <taxon>Lathyrus</taxon>
    </lineage>
</organism>
<comment type="caution">
    <text evidence="2">The sequence shown here is derived from an EMBL/GenBank/DDBJ whole genome shotgun (WGS) entry which is preliminary data.</text>
</comment>
<sequence length="160" mass="17462">MDSKKQFPCSPPYPFVITDYPPPPRHPTSPHISPPSPPATSTPPATNIGIISGVIIVGVKGQSDQIIDPHLIIGDIDPDSLKRFMEKVERCVADRGADRPSMRDVLWNLECCLQFQEVALHGSAAEDNSDSIVELATQYTTTDFSLTRVFSGLVISEEGM</sequence>
<name>A0A9D4Y9S2_PEA</name>
<protein>
    <submittedName>
        <fullName evidence="2">Uncharacterized protein</fullName>
    </submittedName>
</protein>
<dbReference type="Gramene" id="Psat02G0215100-T1">
    <property type="protein sequence ID" value="KAI5435628.1"/>
    <property type="gene ID" value="KIW84_022151"/>
</dbReference>
<dbReference type="Proteomes" id="UP001058974">
    <property type="component" value="Chromosome 2"/>
</dbReference>
<evidence type="ECO:0000313" key="3">
    <source>
        <dbReference type="Proteomes" id="UP001058974"/>
    </source>
</evidence>
<feature type="region of interest" description="Disordered" evidence="1">
    <location>
        <begin position="1"/>
        <end position="44"/>
    </location>
</feature>
<dbReference type="EMBL" id="JAMSHJ010000002">
    <property type="protein sequence ID" value="KAI5435628.1"/>
    <property type="molecule type" value="Genomic_DNA"/>
</dbReference>
<evidence type="ECO:0000313" key="2">
    <source>
        <dbReference type="EMBL" id="KAI5435628.1"/>
    </source>
</evidence>
<keyword evidence="3" id="KW-1185">Reference proteome</keyword>
<gene>
    <name evidence="2" type="ORF">KIW84_022151</name>
</gene>